<comment type="caution">
    <text evidence="2">The sequence shown here is derived from an EMBL/GenBank/DDBJ whole genome shotgun (WGS) entry which is preliminary data.</text>
</comment>
<accession>A0A932AAD2</accession>
<gene>
    <name evidence="2" type="ORF">HYX28_10980</name>
</gene>
<dbReference type="SUPFAM" id="SSF51445">
    <property type="entry name" value="(Trans)glycosidases"/>
    <property type="match status" value="1"/>
</dbReference>
<evidence type="ECO:0000259" key="1">
    <source>
        <dbReference type="Pfam" id="PF13200"/>
    </source>
</evidence>
<reference evidence="2" key="1">
    <citation type="submission" date="2020-07" db="EMBL/GenBank/DDBJ databases">
        <title>Huge and variable diversity of episymbiotic CPR bacteria and DPANN archaea in groundwater ecosystems.</title>
        <authorList>
            <person name="He C.Y."/>
            <person name="Keren R."/>
            <person name="Whittaker M."/>
            <person name="Farag I.F."/>
            <person name="Doudna J."/>
            <person name="Cate J.H.D."/>
            <person name="Banfield J.F."/>
        </authorList>
    </citation>
    <scope>NUCLEOTIDE SEQUENCE</scope>
    <source>
        <strain evidence="2">NC_groundwater_580_Pr5_B-0.1um_64_19</strain>
    </source>
</reference>
<feature type="domain" description="DUF4015" evidence="1">
    <location>
        <begin position="96"/>
        <end position="402"/>
    </location>
</feature>
<dbReference type="Pfam" id="PF13200">
    <property type="entry name" value="DUF4015"/>
    <property type="match status" value="1"/>
</dbReference>
<evidence type="ECO:0000313" key="3">
    <source>
        <dbReference type="Proteomes" id="UP000779809"/>
    </source>
</evidence>
<sequence>MQAPAKPVTTAEPTLPANSLVHAARAGEAVTSIARMYLPQTPYMATRELEAAIRRANPEMKGQFLKAGTQVIIPDIEPQPVVEHSVPRPRDFEVRAIYLTGTMAGSDLGMRIIEHWKEVGGNAIVFDVKDSDGSVNIPFEHALAPKNHLPIRNLPKFVRWAHRRGLHVIARIAIFRDELLVKRHPELAVQSRRAGTAWRENGKLVWTDPSNIEVQDYNIALAKAAAGGVDEVQYDYVRFPAEGDQADAKFAFQPVEKRTRADVIEDFLAKSQQALEPAGVLFSLDVFGVMAWQRPVDLGHTGQDIVRMAKHCDVLSPMIYPSHFFGMDGYAAPGDAPEHFIATSMARFAKITAGSGVVLRPWLQAFAWRTKTYSPQYIETQVAAAKKEGGVGFHFWNARNDYSKPFTAMGTMRQAPEKFFGKRPAAAAVKPVALPVAADVR</sequence>
<proteinExistence type="predicted"/>
<evidence type="ECO:0000313" key="2">
    <source>
        <dbReference type="EMBL" id="MBI2679293.1"/>
    </source>
</evidence>
<dbReference type="InterPro" id="IPR017853">
    <property type="entry name" value="GH"/>
</dbReference>
<organism evidence="2 3">
    <name type="scientific">Candidatus Korobacter versatilis</name>
    <dbReference type="NCBI Taxonomy" id="658062"/>
    <lineage>
        <taxon>Bacteria</taxon>
        <taxon>Pseudomonadati</taxon>
        <taxon>Acidobacteriota</taxon>
        <taxon>Terriglobia</taxon>
        <taxon>Terriglobales</taxon>
        <taxon>Candidatus Korobacteraceae</taxon>
        <taxon>Candidatus Korobacter</taxon>
    </lineage>
</organism>
<dbReference type="Gene3D" id="3.20.20.80">
    <property type="entry name" value="Glycosidases"/>
    <property type="match status" value="1"/>
</dbReference>
<dbReference type="Proteomes" id="UP000779809">
    <property type="component" value="Unassembled WGS sequence"/>
</dbReference>
<dbReference type="AlphaFoldDB" id="A0A932AAD2"/>
<dbReference type="InterPro" id="IPR025275">
    <property type="entry name" value="DUF4015"/>
</dbReference>
<dbReference type="EMBL" id="JACPNR010000014">
    <property type="protein sequence ID" value="MBI2679293.1"/>
    <property type="molecule type" value="Genomic_DNA"/>
</dbReference>
<protein>
    <recommendedName>
        <fullName evidence="1">DUF4015 domain-containing protein</fullName>
    </recommendedName>
</protein>
<name>A0A932AAD2_9BACT</name>